<evidence type="ECO:0000313" key="2">
    <source>
        <dbReference type="EMBL" id="KAF7282084.1"/>
    </source>
</evidence>
<dbReference type="OrthoDB" id="6252479at2759"/>
<evidence type="ECO:0000313" key="3">
    <source>
        <dbReference type="Proteomes" id="UP000625711"/>
    </source>
</evidence>
<accession>A0A834IJI5</accession>
<name>A0A834IJI5_RHYFE</name>
<organism evidence="2 3">
    <name type="scientific">Rhynchophorus ferrugineus</name>
    <name type="common">Red palm weevil</name>
    <name type="synonym">Curculio ferrugineus</name>
    <dbReference type="NCBI Taxonomy" id="354439"/>
    <lineage>
        <taxon>Eukaryota</taxon>
        <taxon>Metazoa</taxon>
        <taxon>Ecdysozoa</taxon>
        <taxon>Arthropoda</taxon>
        <taxon>Hexapoda</taxon>
        <taxon>Insecta</taxon>
        <taxon>Pterygota</taxon>
        <taxon>Neoptera</taxon>
        <taxon>Endopterygota</taxon>
        <taxon>Coleoptera</taxon>
        <taxon>Polyphaga</taxon>
        <taxon>Cucujiformia</taxon>
        <taxon>Curculionidae</taxon>
        <taxon>Dryophthorinae</taxon>
        <taxon>Rhynchophorus</taxon>
    </lineage>
</organism>
<reference evidence="2" key="1">
    <citation type="submission" date="2020-08" db="EMBL/GenBank/DDBJ databases">
        <title>Genome sequencing and assembly of the red palm weevil Rhynchophorus ferrugineus.</title>
        <authorList>
            <person name="Dias G.B."/>
            <person name="Bergman C.M."/>
            <person name="Manee M."/>
        </authorList>
    </citation>
    <scope>NUCLEOTIDE SEQUENCE</scope>
    <source>
        <strain evidence="2">AA-2017</strain>
        <tissue evidence="2">Whole larva</tissue>
    </source>
</reference>
<dbReference type="AlphaFoldDB" id="A0A834IJI5"/>
<dbReference type="Proteomes" id="UP000625711">
    <property type="component" value="Unassembled WGS sequence"/>
</dbReference>
<gene>
    <name evidence="2" type="ORF">GWI33_003288</name>
</gene>
<comment type="caution">
    <text evidence="2">The sequence shown here is derived from an EMBL/GenBank/DDBJ whole genome shotgun (WGS) entry which is preliminary data.</text>
</comment>
<keyword evidence="1" id="KW-0732">Signal</keyword>
<protein>
    <submittedName>
        <fullName evidence="2">Uncharacterized protein</fullName>
    </submittedName>
</protein>
<keyword evidence="3" id="KW-1185">Reference proteome</keyword>
<sequence>MLRCAGLVASVLCFFVVAENVGAFDNVPPPNDFEFKFTEQLYNVSIPENSVAKTYATQSPGSTRMGIQVVPNTFTDIR</sequence>
<evidence type="ECO:0000256" key="1">
    <source>
        <dbReference type="SAM" id="SignalP"/>
    </source>
</evidence>
<dbReference type="EMBL" id="JAACXV010000192">
    <property type="protein sequence ID" value="KAF7282084.1"/>
    <property type="molecule type" value="Genomic_DNA"/>
</dbReference>
<feature type="chain" id="PRO_5032745240" evidence="1">
    <location>
        <begin position="19"/>
        <end position="78"/>
    </location>
</feature>
<proteinExistence type="predicted"/>
<feature type="signal peptide" evidence="1">
    <location>
        <begin position="1"/>
        <end position="18"/>
    </location>
</feature>